<sequence length="181" mass="19237">MAISRRKFFALAGTTAAGVVVASPLEALFSKVALGKSVLGKGFGSLKPKFPENIQELPLEIQGIPLLDLPDGFKYVAFSITGQPMNDGNLVPEDHDGMAAFAGPRGTTILVRNHEISASEENQLTAPDSKKYDPLAAGGTSTLIVSKERKLIRHFNSLAGTIRNCAGGPTPWGSWISCEEN</sequence>
<feature type="non-terminal residue" evidence="1">
    <location>
        <position position="181"/>
    </location>
</feature>
<dbReference type="Pfam" id="PF05787">
    <property type="entry name" value="PhoX"/>
    <property type="match status" value="2"/>
</dbReference>
<name>A0A6B3N7R4_9CYAN</name>
<dbReference type="PROSITE" id="PS51318">
    <property type="entry name" value="TAT"/>
    <property type="match status" value="1"/>
</dbReference>
<organism evidence="1">
    <name type="scientific">Symploca sp. SIO1C4</name>
    <dbReference type="NCBI Taxonomy" id="2607765"/>
    <lineage>
        <taxon>Bacteria</taxon>
        <taxon>Bacillati</taxon>
        <taxon>Cyanobacteriota</taxon>
        <taxon>Cyanophyceae</taxon>
        <taxon>Coleofasciculales</taxon>
        <taxon>Coleofasciculaceae</taxon>
        <taxon>Symploca</taxon>
    </lineage>
</organism>
<dbReference type="EMBL" id="JAAHFQ010000317">
    <property type="protein sequence ID" value="NER29159.1"/>
    <property type="molecule type" value="Genomic_DNA"/>
</dbReference>
<gene>
    <name evidence="1" type="ORF">F6J89_16365</name>
</gene>
<dbReference type="PANTHER" id="PTHR35399">
    <property type="entry name" value="SLR8030 PROTEIN"/>
    <property type="match status" value="1"/>
</dbReference>
<protein>
    <submittedName>
        <fullName evidence="1">DUF839 domain-containing protein</fullName>
    </submittedName>
</protein>
<dbReference type="InterPro" id="IPR006311">
    <property type="entry name" value="TAT_signal"/>
</dbReference>
<accession>A0A6B3N7R4</accession>
<proteinExistence type="predicted"/>
<dbReference type="InterPro" id="IPR008557">
    <property type="entry name" value="PhoX"/>
</dbReference>
<dbReference type="PANTHER" id="PTHR35399:SF4">
    <property type="entry name" value="MEMBRANE PROTEIN"/>
    <property type="match status" value="1"/>
</dbReference>
<reference evidence="1" key="1">
    <citation type="submission" date="2019-11" db="EMBL/GenBank/DDBJ databases">
        <title>Genomic insights into an expanded diversity of filamentous marine cyanobacteria reveals the extraordinary biosynthetic potential of Moorea and Okeania.</title>
        <authorList>
            <person name="Ferreira Leao T."/>
            <person name="Wang M."/>
            <person name="Moss N."/>
            <person name="Da Silva R."/>
            <person name="Sanders J."/>
            <person name="Nurk S."/>
            <person name="Gurevich A."/>
            <person name="Humphrey G."/>
            <person name="Reher R."/>
            <person name="Zhu Q."/>
            <person name="Belda-Ferre P."/>
            <person name="Glukhov E."/>
            <person name="Rex R."/>
            <person name="Dorrestein P.C."/>
            <person name="Knight R."/>
            <person name="Pevzner P."/>
            <person name="Gerwick W.H."/>
            <person name="Gerwick L."/>
        </authorList>
    </citation>
    <scope>NUCLEOTIDE SEQUENCE</scope>
    <source>
        <strain evidence="1">SIO1C4</strain>
    </source>
</reference>
<dbReference type="AlphaFoldDB" id="A0A6B3N7R4"/>
<evidence type="ECO:0000313" key="1">
    <source>
        <dbReference type="EMBL" id="NER29159.1"/>
    </source>
</evidence>
<comment type="caution">
    <text evidence="1">The sequence shown here is derived from an EMBL/GenBank/DDBJ whole genome shotgun (WGS) entry which is preliminary data.</text>
</comment>